<name>A0A382D2K9_9ZZZZ</name>
<gene>
    <name evidence="1" type="ORF">METZ01_LOCUS185148</name>
</gene>
<dbReference type="EMBL" id="UINC01037184">
    <property type="protein sequence ID" value="SVB32294.1"/>
    <property type="molecule type" value="Genomic_DNA"/>
</dbReference>
<sequence>MTTQLILANGFGIGLASDDAVTSWGWQDRRRFETSEKINPLDDPHRMAVLHHGDTHLLGMPVGVLLDEWKASLGSRLQSVEGYRDNFLSWIDDNLDNWSSVPDREKRAHQSLDQRLCSLWRSIRDDLQTVPNGEHHETALTIIRETNEMLDSWDINDPRLHDMAEGILARWGEEREGGLPSLAARIEYWFDDVPRSAEIDREINRFIRLSVEGGYEFPSEAYTTLTFVGYGQKEMFPSTASVVLFGAVQSHVARNVWKPQIAQSYGPSCAMIIPLGRRDVIDQILTGINSPLTQQATDTTIERLRKATDKPAENQEDQDPPANVAEDFTETLRDDLMTDLVQASREDYLNPAHRTVAGMPLESLAETAGALVAVQNLGQDMQGELLTVGGNIDIGTVTLSGGFSWV</sequence>
<protein>
    <submittedName>
        <fullName evidence="1">Uncharacterized protein</fullName>
    </submittedName>
</protein>
<reference evidence="1" key="1">
    <citation type="submission" date="2018-05" db="EMBL/GenBank/DDBJ databases">
        <authorList>
            <person name="Lanie J.A."/>
            <person name="Ng W.-L."/>
            <person name="Kazmierczak K.M."/>
            <person name="Andrzejewski T.M."/>
            <person name="Davidsen T.M."/>
            <person name="Wayne K.J."/>
            <person name="Tettelin H."/>
            <person name="Glass J.I."/>
            <person name="Rusch D."/>
            <person name="Podicherti R."/>
            <person name="Tsui H.-C.T."/>
            <person name="Winkler M.E."/>
        </authorList>
    </citation>
    <scope>NUCLEOTIDE SEQUENCE</scope>
</reference>
<dbReference type="AlphaFoldDB" id="A0A382D2K9"/>
<feature type="non-terminal residue" evidence="1">
    <location>
        <position position="406"/>
    </location>
</feature>
<proteinExistence type="predicted"/>
<organism evidence="1">
    <name type="scientific">marine metagenome</name>
    <dbReference type="NCBI Taxonomy" id="408172"/>
    <lineage>
        <taxon>unclassified sequences</taxon>
        <taxon>metagenomes</taxon>
        <taxon>ecological metagenomes</taxon>
    </lineage>
</organism>
<accession>A0A382D2K9</accession>
<evidence type="ECO:0000313" key="1">
    <source>
        <dbReference type="EMBL" id="SVB32294.1"/>
    </source>
</evidence>